<evidence type="ECO:0000313" key="3">
    <source>
        <dbReference type="EMBL" id="PNF18536.1"/>
    </source>
</evidence>
<keyword evidence="1" id="KW-0175">Coiled coil</keyword>
<name>A0A2J7PQG1_9NEOP</name>
<reference evidence="3 4" key="1">
    <citation type="submission" date="2017-12" db="EMBL/GenBank/DDBJ databases">
        <title>Hemimetabolous genomes reveal molecular basis of termite eusociality.</title>
        <authorList>
            <person name="Harrison M.C."/>
            <person name="Jongepier E."/>
            <person name="Robertson H.M."/>
            <person name="Arning N."/>
            <person name="Bitard-Feildel T."/>
            <person name="Chao H."/>
            <person name="Childers C.P."/>
            <person name="Dinh H."/>
            <person name="Doddapaneni H."/>
            <person name="Dugan S."/>
            <person name="Gowin J."/>
            <person name="Greiner C."/>
            <person name="Han Y."/>
            <person name="Hu H."/>
            <person name="Hughes D.S.T."/>
            <person name="Huylmans A.-K."/>
            <person name="Kemena C."/>
            <person name="Kremer L.P.M."/>
            <person name="Lee S.L."/>
            <person name="Lopez-Ezquerra A."/>
            <person name="Mallet L."/>
            <person name="Monroy-Kuhn J.M."/>
            <person name="Moser A."/>
            <person name="Murali S.C."/>
            <person name="Muzny D.M."/>
            <person name="Otani S."/>
            <person name="Piulachs M.-D."/>
            <person name="Poelchau M."/>
            <person name="Qu J."/>
            <person name="Schaub F."/>
            <person name="Wada-Katsumata A."/>
            <person name="Worley K.C."/>
            <person name="Xie Q."/>
            <person name="Ylla G."/>
            <person name="Poulsen M."/>
            <person name="Gibbs R.A."/>
            <person name="Schal C."/>
            <person name="Richards S."/>
            <person name="Belles X."/>
            <person name="Korb J."/>
            <person name="Bornberg-Bauer E."/>
        </authorList>
    </citation>
    <scope>NUCLEOTIDE SEQUENCE [LARGE SCALE GENOMIC DNA]</scope>
    <source>
        <tissue evidence="3">Whole body</tissue>
    </source>
</reference>
<dbReference type="PANTHER" id="PTHR10217:SF637">
    <property type="entry name" value="EAG-LIKE K[+] CHANNEL, ISOFORM A"/>
    <property type="match status" value="1"/>
</dbReference>
<dbReference type="InParanoid" id="A0A2J7PQG1"/>
<dbReference type="Proteomes" id="UP000235965">
    <property type="component" value="Unassembled WGS sequence"/>
</dbReference>
<sequence length="367" mass="40926">MQGLVDVLRLYPEYQQEFANDIQHDLTYNLREGYEAEQESEINGVPSLTLPSISEDDENIPEEGETSPLSPPNRSPLHATNSPRHGKFNPRLDELRGYSGRTRGGGGTRDRQRSLLPGSSQKTGSLEGLNLELRGEVEQTRSSVERLDTQVSTLHQDVATLSQEVRNAIQALQELATSNTAMGTRYPHPLPAHSNPNIPDNSLKHCNTVMLPRSSSHPPEIFCWDNSEPLMGSNVNFTLDKESQTSLDLLEQYILQNPRRVLLILGLDADAILGRRTTSPPLSVCNTFQPSDMTVPSNNIVNTRNHCSNKLTSITQPADWISQPPPAPSFWEQKHHHRFSAGDIDDKFRAVNPLPATRSLKFQPFTS</sequence>
<dbReference type="EMBL" id="NEVH01022639">
    <property type="protein sequence ID" value="PNF18536.1"/>
    <property type="molecule type" value="Genomic_DNA"/>
</dbReference>
<feature type="region of interest" description="Disordered" evidence="2">
    <location>
        <begin position="37"/>
        <end position="129"/>
    </location>
</feature>
<organism evidence="3 4">
    <name type="scientific">Cryptotermes secundus</name>
    <dbReference type="NCBI Taxonomy" id="105785"/>
    <lineage>
        <taxon>Eukaryota</taxon>
        <taxon>Metazoa</taxon>
        <taxon>Ecdysozoa</taxon>
        <taxon>Arthropoda</taxon>
        <taxon>Hexapoda</taxon>
        <taxon>Insecta</taxon>
        <taxon>Pterygota</taxon>
        <taxon>Neoptera</taxon>
        <taxon>Polyneoptera</taxon>
        <taxon>Dictyoptera</taxon>
        <taxon>Blattodea</taxon>
        <taxon>Blattoidea</taxon>
        <taxon>Termitoidae</taxon>
        <taxon>Kalotermitidae</taxon>
        <taxon>Cryptotermitinae</taxon>
        <taxon>Cryptotermes</taxon>
    </lineage>
</organism>
<evidence type="ECO:0000256" key="2">
    <source>
        <dbReference type="SAM" id="MobiDB-lite"/>
    </source>
</evidence>
<dbReference type="GO" id="GO:0042391">
    <property type="term" value="P:regulation of membrane potential"/>
    <property type="evidence" value="ECO:0007669"/>
    <property type="project" value="TreeGrafter"/>
</dbReference>
<accession>A0A2J7PQG1</accession>
<proteinExistence type="predicted"/>
<keyword evidence="4" id="KW-1185">Reference proteome</keyword>
<evidence type="ECO:0000256" key="1">
    <source>
        <dbReference type="SAM" id="Coils"/>
    </source>
</evidence>
<dbReference type="GO" id="GO:0005249">
    <property type="term" value="F:voltage-gated potassium channel activity"/>
    <property type="evidence" value="ECO:0007669"/>
    <property type="project" value="TreeGrafter"/>
</dbReference>
<dbReference type="GO" id="GO:0005886">
    <property type="term" value="C:plasma membrane"/>
    <property type="evidence" value="ECO:0007669"/>
    <property type="project" value="TreeGrafter"/>
</dbReference>
<dbReference type="AlphaFoldDB" id="A0A2J7PQG1"/>
<dbReference type="OrthoDB" id="447251at2759"/>
<comment type="caution">
    <text evidence="3">The sequence shown here is derived from an EMBL/GenBank/DDBJ whole genome shotgun (WGS) entry which is preliminary data.</text>
</comment>
<dbReference type="STRING" id="105785.A0A2J7PQG1"/>
<dbReference type="InterPro" id="IPR050818">
    <property type="entry name" value="KCNH_animal-type"/>
</dbReference>
<evidence type="ECO:0000313" key="4">
    <source>
        <dbReference type="Proteomes" id="UP000235965"/>
    </source>
</evidence>
<feature type="compositionally biased region" description="Acidic residues" evidence="2">
    <location>
        <begin position="54"/>
        <end position="65"/>
    </location>
</feature>
<gene>
    <name evidence="3" type="ORF">B7P43_G08511</name>
</gene>
<dbReference type="PANTHER" id="PTHR10217">
    <property type="entry name" value="VOLTAGE AND LIGAND GATED POTASSIUM CHANNEL"/>
    <property type="match status" value="1"/>
</dbReference>
<protein>
    <submittedName>
        <fullName evidence="3">Uncharacterized protein</fullName>
    </submittedName>
</protein>
<feature type="coiled-coil region" evidence="1">
    <location>
        <begin position="144"/>
        <end position="178"/>
    </location>
</feature>